<dbReference type="eggNOG" id="KOG2385">
    <property type="taxonomic scope" value="Eukaryota"/>
</dbReference>
<reference evidence="9" key="1">
    <citation type="submission" date="2011-08" db="EMBL/GenBank/DDBJ databases">
        <authorList>
            <person name="Rombauts S."/>
        </authorList>
    </citation>
    <scope>NUCLEOTIDE SEQUENCE</scope>
    <source>
        <strain evidence="9">London</strain>
    </source>
</reference>
<dbReference type="HOGENOM" id="CLU_016865_0_1_1"/>
<evidence type="ECO:0000313" key="8">
    <source>
        <dbReference type="EnsemblMetazoa" id="tetur07g04270.1"/>
    </source>
</evidence>
<protein>
    <recommendedName>
        <fullName evidence="10">Transmembrane and coiled-coil domain-containing protein 4</fullName>
    </recommendedName>
</protein>
<dbReference type="AlphaFoldDB" id="T1K9A8"/>
<dbReference type="OrthoDB" id="277931at2759"/>
<dbReference type="InterPro" id="IPR007941">
    <property type="entry name" value="DUF726"/>
</dbReference>
<evidence type="ECO:0000256" key="3">
    <source>
        <dbReference type="ARBA" id="ARBA00022692"/>
    </source>
</evidence>
<evidence type="ECO:0000313" key="9">
    <source>
        <dbReference type="Proteomes" id="UP000015104"/>
    </source>
</evidence>
<evidence type="ECO:0008006" key="10">
    <source>
        <dbReference type="Google" id="ProtNLM"/>
    </source>
</evidence>
<keyword evidence="5 7" id="KW-0472">Membrane</keyword>
<keyword evidence="3 7" id="KW-0812">Transmembrane</keyword>
<evidence type="ECO:0000256" key="4">
    <source>
        <dbReference type="ARBA" id="ARBA00022989"/>
    </source>
</evidence>
<feature type="region of interest" description="Disordered" evidence="6">
    <location>
        <begin position="1"/>
        <end position="22"/>
    </location>
</feature>
<reference evidence="8" key="2">
    <citation type="submission" date="2015-06" db="UniProtKB">
        <authorList>
            <consortium name="EnsemblMetazoa"/>
        </authorList>
    </citation>
    <scope>IDENTIFICATION</scope>
</reference>
<comment type="similarity">
    <text evidence="2">Belongs to the TMCO4 family.</text>
</comment>
<evidence type="ECO:0000256" key="7">
    <source>
        <dbReference type="SAM" id="Phobius"/>
    </source>
</evidence>
<evidence type="ECO:0000256" key="2">
    <source>
        <dbReference type="ARBA" id="ARBA00009824"/>
    </source>
</evidence>
<evidence type="ECO:0000256" key="6">
    <source>
        <dbReference type="SAM" id="MobiDB-lite"/>
    </source>
</evidence>
<keyword evidence="9" id="KW-1185">Reference proteome</keyword>
<feature type="transmembrane region" description="Helical" evidence="7">
    <location>
        <begin position="338"/>
        <end position="361"/>
    </location>
</feature>
<dbReference type="SUPFAM" id="SSF53474">
    <property type="entry name" value="alpha/beta-Hydrolases"/>
    <property type="match status" value="1"/>
</dbReference>
<dbReference type="STRING" id="32264.T1K9A8"/>
<dbReference type="GO" id="GO:0016020">
    <property type="term" value="C:membrane"/>
    <property type="evidence" value="ECO:0007669"/>
    <property type="project" value="UniProtKB-SubCell"/>
</dbReference>
<feature type="transmembrane region" description="Helical" evidence="7">
    <location>
        <begin position="217"/>
        <end position="244"/>
    </location>
</feature>
<comment type="subcellular location">
    <subcellularLocation>
        <location evidence="1">Membrane</location>
        <topology evidence="1">Multi-pass membrane protein</topology>
    </subcellularLocation>
</comment>
<accession>T1K9A8</accession>
<evidence type="ECO:0000256" key="1">
    <source>
        <dbReference type="ARBA" id="ARBA00004141"/>
    </source>
</evidence>
<evidence type="ECO:0000256" key="5">
    <source>
        <dbReference type="ARBA" id="ARBA00023136"/>
    </source>
</evidence>
<dbReference type="PANTHER" id="PTHR17920:SF3">
    <property type="entry name" value="TRANSMEMBRANE AND COILED-COIL DOMAIN-CONTAINING PROTEIN 4"/>
    <property type="match status" value="1"/>
</dbReference>
<keyword evidence="4 7" id="KW-1133">Transmembrane helix</keyword>
<dbReference type="Proteomes" id="UP000015104">
    <property type="component" value="Unassembled WGS sequence"/>
</dbReference>
<proteinExistence type="inferred from homology"/>
<dbReference type="KEGG" id="tut:107362059"/>
<name>T1K9A8_TETUR</name>
<feature type="transmembrane region" description="Helical" evidence="7">
    <location>
        <begin position="185"/>
        <end position="211"/>
    </location>
</feature>
<feature type="compositionally biased region" description="Low complexity" evidence="6">
    <location>
        <begin position="9"/>
        <end position="22"/>
    </location>
</feature>
<sequence length="672" mass="73706">MDDTDETCSNSGSLGYNSLSSQSEPLTSLISDAGIYSVCGLTALAFCELFPDEWDQQFREDTLESLIKHIGLPMQIKNSMNALMSGEGGDINAFANLLREEKILQKSCLKVIEELVLFSVREGVYDARMRVLVLYIANILGVPVQLVELFEESLIEMLTNDVPPESEEDAKEKVKRRRNKKIKRYFMIGLAGLGGGAIIGLTGGLAAPFVAAGAGAIIGGAGAAALGSTAGIAVIGSLFGVAGAGLTGYKMKKRVGDIEEFAFDTLTSGRELHITIAVSGWISEEGPKAFQEPWKSLQNTREQYCIRYESAFLLELGRALDYFLGFAVSVAAQEALKYTILSGIMAAIAWPTSLVTLASVIDNPWGVCIRRSAEVGKHLADILISRQQGRRPVTLIGFSLGARVIFYCLQELATRKGSEGIIEDVILLGAPVAGNAQQWKQFSRVVSGRVVNGYCRGDWLLKFLYRTSTATLKIAGLGPVDWNNRRMCNIDLSEIVSGHMDYYRKLSSVLKAVGVRTRDRNKRKSEALYMKKCLSDLPNITINNGSVPYTDESIDPIDLIKFFPEIRLSISEPNLQSIGRKFKVAANDDYTSDYELNVFSKKSLRRRSNSMESVFTHSYSRSSGIALTPSSAADYDFTKMSGSRSFNRTFDSLAEQETENSISSNLSNEELS</sequence>
<gene>
    <name evidence="8" type="primary">107362059</name>
</gene>
<dbReference type="OMA" id="AGLYSYC"/>
<organism evidence="8 9">
    <name type="scientific">Tetranychus urticae</name>
    <name type="common">Two-spotted spider mite</name>
    <dbReference type="NCBI Taxonomy" id="32264"/>
    <lineage>
        <taxon>Eukaryota</taxon>
        <taxon>Metazoa</taxon>
        <taxon>Ecdysozoa</taxon>
        <taxon>Arthropoda</taxon>
        <taxon>Chelicerata</taxon>
        <taxon>Arachnida</taxon>
        <taxon>Acari</taxon>
        <taxon>Acariformes</taxon>
        <taxon>Trombidiformes</taxon>
        <taxon>Prostigmata</taxon>
        <taxon>Eleutherengona</taxon>
        <taxon>Raphignathae</taxon>
        <taxon>Tetranychoidea</taxon>
        <taxon>Tetranychidae</taxon>
        <taxon>Tetranychus</taxon>
    </lineage>
</organism>
<dbReference type="InterPro" id="IPR029058">
    <property type="entry name" value="AB_hydrolase_fold"/>
</dbReference>
<dbReference type="Pfam" id="PF05277">
    <property type="entry name" value="DUF726"/>
    <property type="match status" value="1"/>
</dbReference>
<dbReference type="EMBL" id="CAEY01001890">
    <property type="status" value="NOT_ANNOTATED_CDS"/>
    <property type="molecule type" value="Genomic_DNA"/>
</dbReference>
<dbReference type="EnsemblMetazoa" id="tetur07g04270.1">
    <property type="protein sequence ID" value="tetur07g04270.1"/>
    <property type="gene ID" value="tetur07g04270"/>
</dbReference>
<dbReference type="PANTHER" id="PTHR17920">
    <property type="entry name" value="TRANSMEMBRANE AND COILED-COIL DOMAIN-CONTAINING PROTEIN 4 TMCO4"/>
    <property type="match status" value="1"/>
</dbReference>